<proteinExistence type="inferred from homology"/>
<evidence type="ECO:0000256" key="2">
    <source>
        <dbReference type="ARBA" id="ARBA00018577"/>
    </source>
</evidence>
<evidence type="ECO:0000256" key="3">
    <source>
        <dbReference type="RuleBase" id="RU365003"/>
    </source>
</evidence>
<keyword evidence="3" id="KW-0962">Peroxisome biogenesis</keyword>
<dbReference type="InterPro" id="IPR013919">
    <property type="entry name" value="Pex16"/>
</dbReference>
<dbReference type="OrthoDB" id="2021143at2759"/>
<dbReference type="Pfam" id="PF08610">
    <property type="entry name" value="Pex16"/>
    <property type="match status" value="1"/>
</dbReference>
<dbReference type="PANTHER" id="PTHR13299">
    <property type="entry name" value="PEROXISOMAL MEMBRANE PROTEIN PEX16"/>
    <property type="match status" value="1"/>
</dbReference>
<protein>
    <recommendedName>
        <fullName evidence="2 3">Peroxisomal membrane protein PEX16</fullName>
    </recommendedName>
</protein>
<evidence type="ECO:0000313" key="5">
    <source>
        <dbReference type="Proteomes" id="UP000230750"/>
    </source>
</evidence>
<comment type="subcellular location">
    <subcellularLocation>
        <location evidence="3">Peroxisome membrane</location>
    </subcellularLocation>
</comment>
<comment type="caution">
    <text evidence="4">The sequence shown here is derived from an EMBL/GenBank/DDBJ whole genome shotgun (WGS) entry which is preliminary data.</text>
</comment>
<dbReference type="PANTHER" id="PTHR13299:SF0">
    <property type="entry name" value="PEROXISOMAL MEMBRANE PROTEIN PEX16"/>
    <property type="match status" value="1"/>
</dbReference>
<comment type="similarity">
    <text evidence="1 3">Belongs to the peroxin-16 family.</text>
</comment>
<keyword evidence="3" id="KW-0576">Peroxisome</keyword>
<evidence type="ECO:0000313" key="4">
    <source>
        <dbReference type="EMBL" id="PIK53666.1"/>
    </source>
</evidence>
<keyword evidence="5" id="KW-1185">Reference proteome</keyword>
<gene>
    <name evidence="4" type="ORF">BSL78_09432</name>
</gene>
<dbReference type="Proteomes" id="UP000230750">
    <property type="component" value="Unassembled WGS sequence"/>
</dbReference>
<dbReference type="GO" id="GO:0005778">
    <property type="term" value="C:peroxisomal membrane"/>
    <property type="evidence" value="ECO:0007669"/>
    <property type="project" value="UniProtKB-SubCell"/>
</dbReference>
<accession>A0A2G8L071</accession>
<dbReference type="AlphaFoldDB" id="A0A2G8L071"/>
<organism evidence="4 5">
    <name type="scientific">Stichopus japonicus</name>
    <name type="common">Sea cucumber</name>
    <dbReference type="NCBI Taxonomy" id="307972"/>
    <lineage>
        <taxon>Eukaryota</taxon>
        <taxon>Metazoa</taxon>
        <taxon>Echinodermata</taxon>
        <taxon>Eleutherozoa</taxon>
        <taxon>Echinozoa</taxon>
        <taxon>Holothuroidea</taxon>
        <taxon>Aspidochirotacea</taxon>
        <taxon>Aspidochirotida</taxon>
        <taxon>Stichopodidae</taxon>
        <taxon>Apostichopus</taxon>
    </lineage>
</organism>
<reference evidence="4 5" key="1">
    <citation type="journal article" date="2017" name="PLoS Biol.">
        <title>The sea cucumber genome provides insights into morphological evolution and visceral regeneration.</title>
        <authorList>
            <person name="Zhang X."/>
            <person name="Sun L."/>
            <person name="Yuan J."/>
            <person name="Sun Y."/>
            <person name="Gao Y."/>
            <person name="Zhang L."/>
            <person name="Li S."/>
            <person name="Dai H."/>
            <person name="Hamel J.F."/>
            <person name="Liu C."/>
            <person name="Yu Y."/>
            <person name="Liu S."/>
            <person name="Lin W."/>
            <person name="Guo K."/>
            <person name="Jin S."/>
            <person name="Xu P."/>
            <person name="Storey K.B."/>
            <person name="Huan P."/>
            <person name="Zhang T."/>
            <person name="Zhou Y."/>
            <person name="Zhang J."/>
            <person name="Lin C."/>
            <person name="Li X."/>
            <person name="Xing L."/>
            <person name="Huo D."/>
            <person name="Sun M."/>
            <person name="Wang L."/>
            <person name="Mercier A."/>
            <person name="Li F."/>
            <person name="Yang H."/>
            <person name="Xiang J."/>
        </authorList>
    </citation>
    <scope>NUCLEOTIDE SEQUENCE [LARGE SCALE GENOMIC DNA]</scope>
    <source>
        <strain evidence="4">Shaxun</strain>
        <tissue evidence="4">Muscle</tissue>
    </source>
</reference>
<dbReference type="GO" id="GO:0007031">
    <property type="term" value="P:peroxisome organization"/>
    <property type="evidence" value="ECO:0007669"/>
    <property type="project" value="UniProtKB-KW"/>
</dbReference>
<dbReference type="EMBL" id="MRZV01000277">
    <property type="protein sequence ID" value="PIK53666.1"/>
    <property type="molecule type" value="Genomic_DNA"/>
</dbReference>
<name>A0A2G8L071_STIJA</name>
<sequence length="257" mass="29343">MSCLGAPAIQSGMLRRSGLFYLPTGSPEGEGNERWLRRGIVRRGTGGDGRIVSKMEDSNNSVISKWYNDLHAKYRHQWKSYETWVTENPESVARVEGIFRSLAYVSYMFTGQEITQQVLPELVYALSNLYVFFNDNILRKALHLCRQMTLTEERLIKLLTVIEHIEVFLELAGTRLAGRTGRWIIIASVHILRVILRLVLLFKYGSGIQPVPPLSTLKRDPKSLTQSHLNEPQSLTYMRKVQTPHSQVKGQGELFVL</sequence>
<dbReference type="STRING" id="307972.A0A2G8L071"/>
<evidence type="ECO:0000256" key="1">
    <source>
        <dbReference type="ARBA" id="ARBA00009505"/>
    </source>
</evidence>